<comment type="caution">
    <text evidence="1">The sequence shown here is derived from an EMBL/GenBank/DDBJ whole genome shotgun (WGS) entry which is preliminary data.</text>
</comment>
<dbReference type="AlphaFoldDB" id="A0A432YXU9"/>
<dbReference type="RefSeq" id="WP_126751769.1">
    <property type="nucleotide sequence ID" value="NZ_JBHUMT010000016.1"/>
</dbReference>
<organism evidence="1 2">
    <name type="scientific">Idiomarina piscisalsi</name>
    <dbReference type="NCBI Taxonomy" id="1096243"/>
    <lineage>
        <taxon>Bacteria</taxon>
        <taxon>Pseudomonadati</taxon>
        <taxon>Pseudomonadota</taxon>
        <taxon>Gammaproteobacteria</taxon>
        <taxon>Alteromonadales</taxon>
        <taxon>Idiomarinaceae</taxon>
        <taxon>Idiomarina</taxon>
    </lineage>
</organism>
<name>A0A432YXU9_9GAMM</name>
<gene>
    <name evidence="1" type="ORF">CWI73_04805</name>
</gene>
<accession>A0A432YXU9</accession>
<dbReference type="EMBL" id="PIQA01000001">
    <property type="protein sequence ID" value="RUO68164.1"/>
    <property type="molecule type" value="Genomic_DNA"/>
</dbReference>
<evidence type="ECO:0000313" key="1">
    <source>
        <dbReference type="EMBL" id="RUO68164.1"/>
    </source>
</evidence>
<proteinExistence type="predicted"/>
<protein>
    <submittedName>
        <fullName evidence="1">Uncharacterized protein</fullName>
    </submittedName>
</protein>
<dbReference type="Proteomes" id="UP000288361">
    <property type="component" value="Unassembled WGS sequence"/>
</dbReference>
<sequence length="103" mass="12050">MNAQWTSQQMQALAAMNIPLWEKAPEPKGQYFYKLGSYHLVGETQLPVELPQWFKDFCLCVGERPVAVKITELSDNCLNYDTWFDNLPTPEFKKELWQRLSHA</sequence>
<evidence type="ECO:0000313" key="2">
    <source>
        <dbReference type="Proteomes" id="UP000288361"/>
    </source>
</evidence>
<reference evidence="1 2" key="1">
    <citation type="journal article" date="2011" name="Front. Microbiol.">
        <title>Genomic signatures of strain selection and enhancement in Bacillus atrophaeus var. globigii, a historical biowarfare simulant.</title>
        <authorList>
            <person name="Gibbons H.S."/>
            <person name="Broomall S.M."/>
            <person name="McNew L.A."/>
            <person name="Daligault H."/>
            <person name="Chapman C."/>
            <person name="Bruce D."/>
            <person name="Karavis M."/>
            <person name="Krepps M."/>
            <person name="McGregor P.A."/>
            <person name="Hong C."/>
            <person name="Park K.H."/>
            <person name="Akmal A."/>
            <person name="Feldman A."/>
            <person name="Lin J.S."/>
            <person name="Chang W.E."/>
            <person name="Higgs B.W."/>
            <person name="Demirev P."/>
            <person name="Lindquist J."/>
            <person name="Liem A."/>
            <person name="Fochler E."/>
            <person name="Read T.D."/>
            <person name="Tapia R."/>
            <person name="Johnson S."/>
            <person name="Bishop-Lilly K.A."/>
            <person name="Detter C."/>
            <person name="Han C."/>
            <person name="Sozhamannan S."/>
            <person name="Rosenzweig C.N."/>
            <person name="Skowronski E.W."/>
        </authorList>
    </citation>
    <scope>NUCLEOTIDE SEQUENCE [LARGE SCALE GENOMIC DNA]</scope>
    <source>
        <strain evidence="1 2">TPS4-2</strain>
    </source>
</reference>